<dbReference type="KEGG" id="dci:113466936"/>
<sequence length="254" mass="28827">MDSFLSESDSSMCKSTSMSILNNTSISHQSRQSSSSNSLHLFKSTFHANVLTPSNRLETSAKARTLFRNDHLSSNLKLNDSHDYMSEAKRQAVTCLDLSEVNESLCEKQLPDMDVDSYASHRPCLDQNKYLRQVRNDAQLVEDNVSKCRDVLPVPKNVPPDMDVDSYASHRPCLDQNKYLRQVRNDAQLVEDNVSKCSDKSLFKSPTPRKIYTRTRILPNGDLVFILPPTLTTSDLHGVSCEDLSTQPNMWRPW</sequence>
<keyword evidence="1" id="KW-1185">Reference proteome</keyword>
<name>A0A3Q0IQP0_DIACI</name>
<evidence type="ECO:0000313" key="2">
    <source>
        <dbReference type="RefSeq" id="XP_026678567.1"/>
    </source>
</evidence>
<proteinExistence type="predicted"/>
<dbReference type="AlphaFoldDB" id="A0A3Q0IQP0"/>
<dbReference type="PaxDb" id="121845-A0A3Q0IQP0"/>
<gene>
    <name evidence="2" type="primary">LOC113466936</name>
</gene>
<dbReference type="GeneID" id="113466936"/>
<reference evidence="2" key="1">
    <citation type="submission" date="2025-08" db="UniProtKB">
        <authorList>
            <consortium name="RefSeq"/>
        </authorList>
    </citation>
    <scope>IDENTIFICATION</scope>
</reference>
<organism evidence="1 2">
    <name type="scientific">Diaphorina citri</name>
    <name type="common">Asian citrus psyllid</name>
    <dbReference type="NCBI Taxonomy" id="121845"/>
    <lineage>
        <taxon>Eukaryota</taxon>
        <taxon>Metazoa</taxon>
        <taxon>Ecdysozoa</taxon>
        <taxon>Arthropoda</taxon>
        <taxon>Hexapoda</taxon>
        <taxon>Insecta</taxon>
        <taxon>Pterygota</taxon>
        <taxon>Neoptera</taxon>
        <taxon>Paraneoptera</taxon>
        <taxon>Hemiptera</taxon>
        <taxon>Sternorrhyncha</taxon>
        <taxon>Psylloidea</taxon>
        <taxon>Psyllidae</taxon>
        <taxon>Diaphorininae</taxon>
        <taxon>Diaphorina</taxon>
    </lineage>
</organism>
<accession>A0A3Q0IQP0</accession>
<evidence type="ECO:0000313" key="1">
    <source>
        <dbReference type="Proteomes" id="UP000079169"/>
    </source>
</evidence>
<dbReference type="RefSeq" id="XP_026678567.1">
    <property type="nucleotide sequence ID" value="XM_026822766.1"/>
</dbReference>
<dbReference type="Proteomes" id="UP000079169">
    <property type="component" value="Unplaced"/>
</dbReference>
<protein>
    <submittedName>
        <fullName evidence="2">Uncharacterized protein LOC113466936</fullName>
    </submittedName>
</protein>